<evidence type="ECO:0000256" key="4">
    <source>
        <dbReference type="ARBA" id="ARBA00023163"/>
    </source>
</evidence>
<dbReference type="PROSITE" id="PS50042">
    <property type="entry name" value="CNMP_BINDING_3"/>
    <property type="match status" value="1"/>
</dbReference>
<keyword evidence="1" id="KW-0805">Transcription regulation</keyword>
<proteinExistence type="predicted"/>
<evidence type="ECO:0000313" key="7">
    <source>
        <dbReference type="EMBL" id="OMD52498.1"/>
    </source>
</evidence>
<reference evidence="7 8" key="1">
    <citation type="submission" date="2016-10" db="EMBL/GenBank/DDBJ databases">
        <title>Paenibacillus species isolates.</title>
        <authorList>
            <person name="Beno S.M."/>
        </authorList>
    </citation>
    <scope>NUCLEOTIDE SEQUENCE [LARGE SCALE GENOMIC DNA]</scope>
    <source>
        <strain evidence="7 8">FSL H7-0744</strain>
    </source>
</reference>
<dbReference type="Proteomes" id="UP000187412">
    <property type="component" value="Unassembled WGS sequence"/>
</dbReference>
<evidence type="ECO:0000313" key="8">
    <source>
        <dbReference type="Proteomes" id="UP000187412"/>
    </source>
</evidence>
<sequence>MKEIQDQGLLQTYLQKHQLEQILIEPLRAQLSLYSFAQGETICFKGDPSESLYVLVKGKLKIYTTTAEGKTLIISFKTPLELIGDVEYIQGTELLNTVEAVSPVHMICIPYRWLKKYGQNHPPLLQFLLEIITQKFYRKSDFLSLNLMHPVEVRLASYLLSITYDESDPQFTGQLSTINLVDTANFISTSYRHLNRVIQKFCQQGLTERSKGYILVKDREGLSRLAHRNIYE</sequence>
<dbReference type="InterPro" id="IPR050397">
    <property type="entry name" value="Env_Response_Regulators"/>
</dbReference>
<dbReference type="Pfam" id="PF13545">
    <property type="entry name" value="HTH_Crp_2"/>
    <property type="match status" value="1"/>
</dbReference>
<comment type="caution">
    <text evidence="7">The sequence shown here is derived from an EMBL/GenBank/DDBJ whole genome shotgun (WGS) entry which is preliminary data.</text>
</comment>
<name>A0ABX3HRV9_PAEBO</name>
<evidence type="ECO:0000259" key="6">
    <source>
        <dbReference type="PROSITE" id="PS51063"/>
    </source>
</evidence>
<dbReference type="PANTHER" id="PTHR24567:SF26">
    <property type="entry name" value="REGULATORY PROTEIN YEIL"/>
    <property type="match status" value="1"/>
</dbReference>
<evidence type="ECO:0000256" key="1">
    <source>
        <dbReference type="ARBA" id="ARBA00023015"/>
    </source>
</evidence>
<gene>
    <name evidence="7" type="ORF">BSK56_03590</name>
</gene>
<keyword evidence="3" id="KW-0010">Activator</keyword>
<dbReference type="Gene3D" id="2.60.120.10">
    <property type="entry name" value="Jelly Rolls"/>
    <property type="match status" value="1"/>
</dbReference>
<evidence type="ECO:0000256" key="2">
    <source>
        <dbReference type="ARBA" id="ARBA00023125"/>
    </source>
</evidence>
<evidence type="ECO:0000256" key="3">
    <source>
        <dbReference type="ARBA" id="ARBA00023159"/>
    </source>
</evidence>
<protein>
    <submittedName>
        <fullName evidence="7">Crp/Fnr family transcriptional regulator</fullName>
    </submittedName>
</protein>
<organism evidence="7 8">
    <name type="scientific">Paenibacillus borealis</name>
    <dbReference type="NCBI Taxonomy" id="160799"/>
    <lineage>
        <taxon>Bacteria</taxon>
        <taxon>Bacillati</taxon>
        <taxon>Bacillota</taxon>
        <taxon>Bacilli</taxon>
        <taxon>Bacillales</taxon>
        <taxon>Paenibacillaceae</taxon>
        <taxon>Paenibacillus</taxon>
    </lineage>
</organism>
<dbReference type="PANTHER" id="PTHR24567">
    <property type="entry name" value="CRP FAMILY TRANSCRIPTIONAL REGULATORY PROTEIN"/>
    <property type="match status" value="1"/>
</dbReference>
<dbReference type="SUPFAM" id="SSF46785">
    <property type="entry name" value="Winged helix' DNA-binding domain"/>
    <property type="match status" value="1"/>
</dbReference>
<feature type="domain" description="HTH crp-type" evidence="6">
    <location>
        <begin position="149"/>
        <end position="220"/>
    </location>
</feature>
<dbReference type="InterPro" id="IPR014710">
    <property type="entry name" value="RmlC-like_jellyroll"/>
</dbReference>
<dbReference type="PROSITE" id="PS51063">
    <property type="entry name" value="HTH_CRP_2"/>
    <property type="match status" value="1"/>
</dbReference>
<keyword evidence="4" id="KW-0804">Transcription</keyword>
<dbReference type="CDD" id="cd00038">
    <property type="entry name" value="CAP_ED"/>
    <property type="match status" value="1"/>
</dbReference>
<dbReference type="InterPro" id="IPR012318">
    <property type="entry name" value="HTH_CRP"/>
</dbReference>
<evidence type="ECO:0000259" key="5">
    <source>
        <dbReference type="PROSITE" id="PS50042"/>
    </source>
</evidence>
<keyword evidence="8" id="KW-1185">Reference proteome</keyword>
<feature type="domain" description="Cyclic nucleotide-binding" evidence="5">
    <location>
        <begin position="19"/>
        <end position="109"/>
    </location>
</feature>
<dbReference type="InterPro" id="IPR018490">
    <property type="entry name" value="cNMP-bd_dom_sf"/>
</dbReference>
<keyword evidence="2" id="KW-0238">DNA-binding</keyword>
<dbReference type="SMART" id="SM00100">
    <property type="entry name" value="cNMP"/>
    <property type="match status" value="1"/>
</dbReference>
<accession>A0ABX3HRV9</accession>
<dbReference type="InterPro" id="IPR036390">
    <property type="entry name" value="WH_DNA-bd_sf"/>
</dbReference>
<dbReference type="RefSeq" id="WP_076109350.1">
    <property type="nucleotide sequence ID" value="NZ_MPTB01000003.1"/>
</dbReference>
<dbReference type="EMBL" id="MPTB01000003">
    <property type="protein sequence ID" value="OMD52498.1"/>
    <property type="molecule type" value="Genomic_DNA"/>
</dbReference>
<dbReference type="InterPro" id="IPR000595">
    <property type="entry name" value="cNMP-bd_dom"/>
</dbReference>
<dbReference type="Pfam" id="PF00027">
    <property type="entry name" value="cNMP_binding"/>
    <property type="match status" value="1"/>
</dbReference>
<dbReference type="SUPFAM" id="SSF51206">
    <property type="entry name" value="cAMP-binding domain-like"/>
    <property type="match status" value="1"/>
</dbReference>